<dbReference type="RefSeq" id="WP_163136746.1">
    <property type="nucleotide sequence ID" value="NZ_JAAILA010000012.1"/>
</dbReference>
<evidence type="ECO:0008006" key="3">
    <source>
        <dbReference type="Google" id="ProtNLM"/>
    </source>
</evidence>
<accession>A0ABX0CY49</accession>
<evidence type="ECO:0000313" key="1">
    <source>
        <dbReference type="EMBL" id="NEX88879.1"/>
    </source>
</evidence>
<proteinExistence type="predicted"/>
<evidence type="ECO:0000313" key="2">
    <source>
        <dbReference type="Proteomes" id="UP000472827"/>
    </source>
</evidence>
<sequence>MAGMSDASVANYLEVKVGTTIITDIETVTGFAQNANIIEFFNYGNKFSRKLVGSSSVDPLELTCTYVPESASYKALEKLRADGVRAEVVITMFENPTKLNGNTLTMTAVVGSKSISTEFDTQRTVAWTLAIDGGVTEGVKA</sequence>
<comment type="caution">
    <text evidence="1">The sequence shown here is derived from an EMBL/GenBank/DDBJ whole genome shotgun (WGS) entry which is preliminary data.</text>
</comment>
<keyword evidence="2" id="KW-1185">Reference proteome</keyword>
<organism evidence="1 2">
    <name type="scientific">Aeromonas rivipollensis</name>
    <dbReference type="NCBI Taxonomy" id="948519"/>
    <lineage>
        <taxon>Bacteria</taxon>
        <taxon>Pseudomonadati</taxon>
        <taxon>Pseudomonadota</taxon>
        <taxon>Gammaproteobacteria</taxon>
        <taxon>Aeromonadales</taxon>
        <taxon>Aeromonadaceae</taxon>
        <taxon>Aeromonas</taxon>
    </lineage>
</organism>
<protein>
    <recommendedName>
        <fullName evidence="3">Phage tail protein</fullName>
    </recommendedName>
</protein>
<dbReference type="EMBL" id="JAAILA010000012">
    <property type="protein sequence ID" value="NEX88879.1"/>
    <property type="molecule type" value="Genomic_DNA"/>
</dbReference>
<name>A0ABX0CY49_9GAMM</name>
<dbReference type="Proteomes" id="UP000472827">
    <property type="component" value="Unassembled WGS sequence"/>
</dbReference>
<reference evidence="1 2" key="1">
    <citation type="submission" date="2020-02" db="EMBL/GenBank/DDBJ databases">
        <title>Genome sequencing of Aeromonas rivipollensis.</title>
        <authorList>
            <person name="Fono-Tamo Ubani E.K."/>
            <person name="Lekota K.E."/>
        </authorList>
    </citation>
    <scope>NUCLEOTIDE SEQUENCE [LARGE SCALE GENOMIC DNA]</scope>
    <source>
        <strain evidence="1 2">G78</strain>
    </source>
</reference>
<gene>
    <name evidence="1" type="ORF">G4923_09200</name>
</gene>